<dbReference type="InterPro" id="IPR029058">
    <property type="entry name" value="AB_hydrolase_fold"/>
</dbReference>
<accession>A0ABX4QMB1</accession>
<reference evidence="3 4" key="1">
    <citation type="submission" date="2017-11" db="EMBL/GenBank/DDBJ databases">
        <title>Genome sequencing of a diverse group of Pseudomonas species.</title>
        <authorList>
            <person name="Loper J."/>
        </authorList>
    </citation>
    <scope>NUCLEOTIDE SEQUENCE [LARGE SCALE GENOMIC DNA]</scope>
    <source>
        <strain evidence="3 4">NCPPB 2192</strain>
    </source>
</reference>
<dbReference type="InterPro" id="IPR000639">
    <property type="entry name" value="Epox_hydrolase-like"/>
</dbReference>
<dbReference type="EMBL" id="PHHD01000001">
    <property type="protein sequence ID" value="PKA77748.1"/>
    <property type="molecule type" value="Genomic_DNA"/>
</dbReference>
<gene>
    <name evidence="3" type="ORF">ATI14_4806</name>
</gene>
<proteinExistence type="predicted"/>
<evidence type="ECO:0000256" key="1">
    <source>
        <dbReference type="ARBA" id="ARBA00022801"/>
    </source>
</evidence>
<dbReference type="InterPro" id="IPR000073">
    <property type="entry name" value="AB_hydrolase_1"/>
</dbReference>
<dbReference type="Proteomes" id="UP000232891">
    <property type="component" value="Unassembled WGS sequence"/>
</dbReference>
<name>A0ABX4QMB1_PSETO</name>
<organism evidence="3 4">
    <name type="scientific">Pseudomonas tolaasii NCPPB 2192</name>
    <dbReference type="NCBI Taxonomy" id="564423"/>
    <lineage>
        <taxon>Bacteria</taxon>
        <taxon>Pseudomonadati</taxon>
        <taxon>Pseudomonadota</taxon>
        <taxon>Gammaproteobacteria</taxon>
        <taxon>Pseudomonadales</taxon>
        <taxon>Pseudomonadaceae</taxon>
        <taxon>Pseudomonas</taxon>
    </lineage>
</organism>
<dbReference type="Pfam" id="PF00561">
    <property type="entry name" value="Abhydrolase_1"/>
    <property type="match status" value="1"/>
</dbReference>
<comment type="caution">
    <text evidence="3">The sequence shown here is derived from an EMBL/GenBank/DDBJ whole genome shotgun (WGS) entry which is preliminary data.</text>
</comment>
<evidence type="ECO:0000259" key="2">
    <source>
        <dbReference type="Pfam" id="PF00561"/>
    </source>
</evidence>
<dbReference type="RefSeq" id="WP_016974356.1">
    <property type="nucleotide sequence ID" value="NZ_PHHD01000001.1"/>
</dbReference>
<evidence type="ECO:0000313" key="4">
    <source>
        <dbReference type="Proteomes" id="UP000232891"/>
    </source>
</evidence>
<keyword evidence="4" id="KW-1185">Reference proteome</keyword>
<feature type="domain" description="AB hydrolase-1" evidence="2">
    <location>
        <begin position="43"/>
        <end position="154"/>
    </location>
</feature>
<keyword evidence="1" id="KW-0378">Hydrolase</keyword>
<dbReference type="SUPFAM" id="SSF53474">
    <property type="entry name" value="alpha/beta-Hydrolases"/>
    <property type="match status" value="1"/>
</dbReference>
<evidence type="ECO:0000313" key="3">
    <source>
        <dbReference type="EMBL" id="PKA77748.1"/>
    </source>
</evidence>
<dbReference type="PRINTS" id="PR00412">
    <property type="entry name" value="EPOXHYDRLASE"/>
</dbReference>
<protein>
    <submittedName>
        <fullName evidence="3">Pimeloyl-ACP methyl ester carboxylesterase</fullName>
    </submittedName>
</protein>
<dbReference type="PANTHER" id="PTHR43329">
    <property type="entry name" value="EPOXIDE HYDROLASE"/>
    <property type="match status" value="1"/>
</dbReference>
<dbReference type="GeneID" id="55847889"/>
<dbReference type="Gene3D" id="3.40.50.1820">
    <property type="entry name" value="alpha/beta hydrolase"/>
    <property type="match status" value="1"/>
</dbReference>
<sequence length="376" mass="41543">MTHVGVQEEIPLPPGIRARYIEGVNGLTMHVLEAGFSAPDRPCIVLLHGFPELAYSWRNVLIGLSEQGFHVIAPDQRGYGRTTGWSTSYDADLRSFYLLNLVRDVMALVNALGRRSIAAVVGHDFGSPVAAYCALVRPDIFHSVVLMSAPFDGPPPLVSGPVDEPVMAERLAALSPPKKHYQHYFCTREANGDLVNAPEGLPAFLRAYFHVKSGDWPGNAPSALSAWTPDELARMPSYYIMGLQESMPEAVRPYAPTADCEWLSAEDLNFFAREFQRTGFQGGLNWYRCSVLADHARELSLFAGRTIDVPSCFIYGEKDWGAFQLPGALQKMQDSACSAMPRVESICGAGHWVQQEKASEVVRHILKFFKGKVRSP</sequence>
<dbReference type="PRINTS" id="PR00111">
    <property type="entry name" value="ABHYDROLASE"/>
</dbReference>